<proteinExistence type="predicted"/>
<dbReference type="EMBL" id="JAIVGD010000028">
    <property type="protein sequence ID" value="KAH0739286.1"/>
    <property type="molecule type" value="Genomic_DNA"/>
</dbReference>
<feature type="region of interest" description="Disordered" evidence="1">
    <location>
        <begin position="704"/>
        <end position="831"/>
    </location>
</feature>
<sequence>MATAPPGKQLQPPDQAQSTRNPLSYKPQQGASSESSDNSSKLRRIEAIHVAISEEELDWARKIISLEQSGKIQVNSNRNNDSSLKDLPSVEKSHNSIAQIGRTEMAISGEIAEKSPQSRPQIRTPSDEMNDISATGESSPGHGVHPTEILTQLDGGIAGDINSDQVPKTPVNNGDETLHQTHPCDKDNLPKVTISLIQHENNNDCSSNLQDKITEPVEDQNSGEELVSVRNAKISNQGNNQDMNCIPIQMMETMQPENVESNPKENTNGNGHGGKQGIQQAVAKQWHEANNLKHLGHTATTMEKQRGTEEANWKLKEKANSENDTIQHSKGNNQSLTSGKSLNLDPKSNIHINLSSTDPSDSHNGNGKTHVGVIDGKNDVETQNAKTIQYERNQIIPKIPPPLKVSSNFDAYRPAPQRTNQNSNDQAQNKLPATSPFNRSNNQIPDPAPPTVTQSLATRLRANQIKNAIPMIIDQPIITTRQGYPSITFYEADFLQKMPGRCKYTLVGKFINAMPRMEVIRKSFIAQTQLTGGVKIAHFNSRHIYIDLDNEADHISVWTKQKMFIAGHSMKLQVWTPTFKPAEETPIVPIWITLPELPWHCHYMDILTPLLSPIGKALYLDSATVQKTRGSVAKVRVQIDLTKERPQHVWLGFSEKDPNLGKWQVIEYEDVPSYCIYCKHQGHIIGECSQKEKDEETKRNKDLEANKKGQDKQQNQNSKGNQQQVQSKENMHSNIQGKEKRHTEAATDNKEEQWQIQNKHKNRQHSQNHDPKKVWKPQPQKQQDNQSQVQHIEQQTGMNSKSPVCANNNSADQSPTPPSPGIVDVDHGSNSVIPTPVIPPVIADDQCDHIVIPSPASPLVVAAEVIGGRLDVQEENSNLQEGVPRGRVNDQAPATTQNNSPHHQSKSHLIREEGKETPNQQSNISNVRRNQPKGSMAKDMGNKAGPSNLMETPKSRNKPSKKRREAARKKQNEQNLQKQPPTTSHTEENPCTDFIMMDQIMDVVPLNAKKPPDQPKGNVRDEYEVDNSEDDFDPDNLPINTLDEDDEISELLIKAFSPNKDHELEKELQQVTDKQGLSPRGIHIDRLPLKKPDSPIPVTAGRPNTRLFTSKSSQ</sequence>
<name>A0ABQ7VVV3_SOLTU</name>
<keyword evidence="6" id="KW-1185">Reference proteome</keyword>
<feature type="compositionally biased region" description="Acidic residues" evidence="1">
    <location>
        <begin position="1023"/>
        <end position="1034"/>
    </location>
</feature>
<feature type="compositionally biased region" description="Polar residues" evidence="1">
    <location>
        <begin position="917"/>
        <end position="933"/>
    </location>
</feature>
<feature type="compositionally biased region" description="Basic and acidic residues" evidence="1">
    <location>
        <begin position="1010"/>
        <end position="1022"/>
    </location>
</feature>
<feature type="region of interest" description="Disordered" evidence="1">
    <location>
        <begin position="257"/>
        <end position="276"/>
    </location>
</feature>
<feature type="compositionally biased region" description="Polar residues" evidence="1">
    <location>
        <begin position="892"/>
        <end position="902"/>
    </location>
</feature>
<evidence type="ECO:0000259" key="2">
    <source>
        <dbReference type="Pfam" id="PF14111"/>
    </source>
</evidence>
<accession>A0ABQ7VVV3</accession>
<feature type="region of interest" description="Disordered" evidence="1">
    <location>
        <begin position="1006"/>
        <end position="1037"/>
    </location>
</feature>
<feature type="region of interest" description="Disordered" evidence="1">
    <location>
        <begin position="875"/>
        <end position="989"/>
    </location>
</feature>
<feature type="compositionally biased region" description="Polar residues" evidence="1">
    <location>
        <begin position="791"/>
        <end position="814"/>
    </location>
</feature>
<feature type="compositionally biased region" description="Basic residues" evidence="1">
    <location>
        <begin position="955"/>
        <end position="969"/>
    </location>
</feature>
<dbReference type="PANTHER" id="PTHR31286">
    <property type="entry name" value="GLYCINE-RICH CELL WALL STRUCTURAL PROTEIN 1.8-LIKE"/>
    <property type="match status" value="1"/>
</dbReference>
<feature type="compositionally biased region" description="Polar residues" evidence="1">
    <location>
        <begin position="12"/>
        <end position="39"/>
    </location>
</feature>
<feature type="compositionally biased region" description="Low complexity" evidence="1">
    <location>
        <begin position="712"/>
        <end position="728"/>
    </location>
</feature>
<feature type="region of interest" description="Disordered" evidence="1">
    <location>
        <begin position="1069"/>
        <end position="1114"/>
    </location>
</feature>
<feature type="compositionally biased region" description="Low complexity" evidence="1">
    <location>
        <begin position="776"/>
        <end position="790"/>
    </location>
</feature>
<dbReference type="EMBL" id="JAIVGD010000011">
    <property type="protein sequence ID" value="KAH0771692.1"/>
    <property type="molecule type" value="Genomic_DNA"/>
</dbReference>
<evidence type="ECO:0000313" key="3">
    <source>
        <dbReference type="EMBL" id="KAH0739286.1"/>
    </source>
</evidence>
<feature type="domain" description="DUF4283" evidence="2">
    <location>
        <begin position="500"/>
        <end position="583"/>
    </location>
</feature>
<feature type="compositionally biased region" description="Polar residues" evidence="1">
    <location>
        <begin position="257"/>
        <end position="269"/>
    </location>
</feature>
<dbReference type="Pfam" id="PF14111">
    <property type="entry name" value="DUF4283"/>
    <property type="match status" value="1"/>
</dbReference>
<feature type="region of interest" description="Disordered" evidence="1">
    <location>
        <begin position="318"/>
        <end position="374"/>
    </location>
</feature>
<evidence type="ECO:0000313" key="4">
    <source>
        <dbReference type="EMBL" id="KAH0740521.1"/>
    </source>
</evidence>
<evidence type="ECO:0000313" key="5">
    <source>
        <dbReference type="EMBL" id="KAH0771692.1"/>
    </source>
</evidence>
<feature type="region of interest" description="Disordered" evidence="1">
    <location>
        <begin position="109"/>
        <end position="188"/>
    </location>
</feature>
<dbReference type="InterPro" id="IPR025558">
    <property type="entry name" value="DUF4283"/>
</dbReference>
<protein>
    <recommendedName>
        <fullName evidence="2">DUF4283 domain-containing protein</fullName>
    </recommendedName>
</protein>
<feature type="region of interest" description="Disordered" evidence="1">
    <location>
        <begin position="1"/>
        <end position="42"/>
    </location>
</feature>
<feature type="region of interest" description="Disordered" evidence="1">
    <location>
        <begin position="399"/>
        <end position="449"/>
    </location>
</feature>
<feature type="compositionally biased region" description="Polar residues" evidence="1">
    <location>
        <begin position="162"/>
        <end position="175"/>
    </location>
</feature>
<feature type="compositionally biased region" description="Polar residues" evidence="1">
    <location>
        <begin position="350"/>
        <end position="367"/>
    </location>
</feature>
<feature type="compositionally biased region" description="Basic and acidic residues" evidence="1">
    <location>
        <begin position="1082"/>
        <end position="1093"/>
    </location>
</feature>
<evidence type="ECO:0000313" key="6">
    <source>
        <dbReference type="Proteomes" id="UP000826656"/>
    </source>
</evidence>
<comment type="caution">
    <text evidence="5">The sequence shown here is derived from an EMBL/GenBank/DDBJ whole genome shotgun (WGS) entry which is preliminary data.</text>
</comment>
<feature type="compositionally biased region" description="Polar residues" evidence="1">
    <location>
        <begin position="328"/>
        <end position="341"/>
    </location>
</feature>
<dbReference type="PANTHER" id="PTHR31286:SF177">
    <property type="entry name" value="ENDONUCLEASE_EXONUCLEASE_PHOSPHATASE"/>
    <property type="match status" value="1"/>
</dbReference>
<gene>
    <name evidence="5" type="ORF">KY290_015673</name>
    <name evidence="4" type="ORF">KY290_033564</name>
    <name evidence="3" type="ORF">KY290_037991</name>
</gene>
<feature type="compositionally biased region" description="Basic and acidic residues" evidence="1">
    <location>
        <begin position="737"/>
        <end position="753"/>
    </location>
</feature>
<feature type="compositionally biased region" description="Polar residues" evidence="1">
    <location>
        <begin position="973"/>
        <end position="984"/>
    </location>
</feature>
<feature type="compositionally biased region" description="Basic and acidic residues" evidence="1">
    <location>
        <begin position="176"/>
        <end position="188"/>
    </location>
</feature>
<organism evidence="5 6">
    <name type="scientific">Solanum tuberosum</name>
    <name type="common">Potato</name>
    <dbReference type="NCBI Taxonomy" id="4113"/>
    <lineage>
        <taxon>Eukaryota</taxon>
        <taxon>Viridiplantae</taxon>
        <taxon>Streptophyta</taxon>
        <taxon>Embryophyta</taxon>
        <taxon>Tracheophyta</taxon>
        <taxon>Spermatophyta</taxon>
        <taxon>Magnoliopsida</taxon>
        <taxon>eudicotyledons</taxon>
        <taxon>Gunneridae</taxon>
        <taxon>Pentapetalae</taxon>
        <taxon>asterids</taxon>
        <taxon>lamiids</taxon>
        <taxon>Solanales</taxon>
        <taxon>Solanaceae</taxon>
        <taxon>Solanoideae</taxon>
        <taxon>Solaneae</taxon>
        <taxon>Solanum</taxon>
    </lineage>
</organism>
<reference evidence="5 6" key="1">
    <citation type="journal article" date="2021" name="bioRxiv">
        <title>Chromosome-scale and haplotype-resolved genome assembly of a tetraploid potato cultivar.</title>
        <authorList>
            <person name="Sun H."/>
            <person name="Jiao W.-B."/>
            <person name="Krause K."/>
            <person name="Campoy J.A."/>
            <person name="Goel M."/>
            <person name="Folz-Donahue K."/>
            <person name="Kukat C."/>
            <person name="Huettel B."/>
            <person name="Schneeberger K."/>
        </authorList>
    </citation>
    <scope>NUCLEOTIDE SEQUENCE [LARGE SCALE GENOMIC DNA]</scope>
    <source>
        <strain evidence="5">SolTubOtavaFocal</strain>
        <tissue evidence="5">Leaves</tissue>
    </source>
</reference>
<evidence type="ECO:0000256" key="1">
    <source>
        <dbReference type="SAM" id="MobiDB-lite"/>
    </source>
</evidence>
<dbReference type="Proteomes" id="UP000826656">
    <property type="component" value="Unassembled WGS sequence"/>
</dbReference>
<feature type="compositionally biased region" description="Basic and acidic residues" evidence="1">
    <location>
        <begin position="318"/>
        <end position="327"/>
    </location>
</feature>
<dbReference type="EMBL" id="JAIVGD010000026">
    <property type="protein sequence ID" value="KAH0740521.1"/>
    <property type="molecule type" value="Genomic_DNA"/>
</dbReference>
<feature type="compositionally biased region" description="Polar residues" evidence="1">
    <location>
        <begin position="115"/>
        <end position="124"/>
    </location>
</feature>
<feature type="compositionally biased region" description="Polar residues" evidence="1">
    <location>
        <begin position="417"/>
        <end position="444"/>
    </location>
</feature>
<dbReference type="InterPro" id="IPR040256">
    <property type="entry name" value="At4g02000-like"/>
</dbReference>